<dbReference type="Gene3D" id="3.30.160.250">
    <property type="match status" value="1"/>
</dbReference>
<protein>
    <submittedName>
        <fullName evidence="1">Uncharacterized protein</fullName>
    </submittedName>
</protein>
<keyword evidence="2" id="KW-1185">Reference proteome</keyword>
<evidence type="ECO:0000313" key="2">
    <source>
        <dbReference type="Proteomes" id="UP000005496"/>
    </source>
</evidence>
<dbReference type="Proteomes" id="UP000005496">
    <property type="component" value="Unassembled WGS sequence"/>
</dbReference>
<reference evidence="1" key="1">
    <citation type="submission" date="2010-05" db="EMBL/GenBank/DDBJ databases">
        <title>The draft genome of Desulfonatronospira thiodismutans ASO3-1.</title>
        <authorList>
            <consortium name="US DOE Joint Genome Institute (JGI-PGF)"/>
            <person name="Lucas S."/>
            <person name="Copeland A."/>
            <person name="Lapidus A."/>
            <person name="Cheng J.-F."/>
            <person name="Bruce D."/>
            <person name="Goodwin L."/>
            <person name="Pitluck S."/>
            <person name="Chertkov O."/>
            <person name="Brettin T."/>
            <person name="Detter J.C."/>
            <person name="Han C."/>
            <person name="Land M.L."/>
            <person name="Hauser L."/>
            <person name="Kyrpides N."/>
            <person name="Mikhailova N."/>
            <person name="Muyzer G."/>
            <person name="Woyke T."/>
        </authorList>
    </citation>
    <scope>NUCLEOTIDE SEQUENCE [LARGE SCALE GENOMIC DNA]</scope>
    <source>
        <strain evidence="1">ASO3-1</strain>
    </source>
</reference>
<dbReference type="EMBL" id="ACJN02000003">
    <property type="protein sequence ID" value="EFI33942.1"/>
    <property type="molecule type" value="Genomic_DNA"/>
</dbReference>
<sequence>MNQSTLEAPQAIPVRSPGHEVNGHEKVGVEWVCTLFVNRLVNHVLKQPLSIIIEPDKHMILARCPDLPLYGCGEDTIEAVDMLKREIESLWEDLKEEQDLDAEWSSIKRTLDDNISWP</sequence>
<dbReference type="RefSeq" id="WP_008871291.1">
    <property type="nucleotide sequence ID" value="NZ_ACJN02000003.1"/>
</dbReference>
<dbReference type="AlphaFoldDB" id="D6STC6"/>
<accession>D6STC6</accession>
<evidence type="ECO:0000313" key="1">
    <source>
        <dbReference type="EMBL" id="EFI33942.1"/>
    </source>
</evidence>
<name>D6STC6_9BACT</name>
<organism evidence="1 2">
    <name type="scientific">Desulfonatronospira thiodismutans ASO3-1</name>
    <dbReference type="NCBI Taxonomy" id="555779"/>
    <lineage>
        <taxon>Bacteria</taxon>
        <taxon>Pseudomonadati</taxon>
        <taxon>Thermodesulfobacteriota</taxon>
        <taxon>Desulfovibrionia</taxon>
        <taxon>Desulfovibrionales</taxon>
        <taxon>Desulfonatronovibrionaceae</taxon>
        <taxon>Desulfonatronospira</taxon>
    </lineage>
</organism>
<comment type="caution">
    <text evidence="1">The sequence shown here is derived from an EMBL/GenBank/DDBJ whole genome shotgun (WGS) entry which is preliminary data.</text>
</comment>
<proteinExistence type="predicted"/>
<gene>
    <name evidence="1" type="ORF">Dthio_PD1281</name>
</gene>